<feature type="compositionally biased region" description="Low complexity" evidence="1">
    <location>
        <begin position="288"/>
        <end position="307"/>
    </location>
</feature>
<evidence type="ECO:0000313" key="2">
    <source>
        <dbReference type="EMBL" id="PBC25227.1"/>
    </source>
</evidence>
<dbReference type="OrthoDB" id="8195535at2759"/>
<feature type="region of interest" description="Disordered" evidence="1">
    <location>
        <begin position="288"/>
        <end position="316"/>
    </location>
</feature>
<dbReference type="EMBL" id="KZ288487">
    <property type="protein sequence ID" value="PBC25227.1"/>
    <property type="molecule type" value="Genomic_DNA"/>
</dbReference>
<sequence length="693" mass="77615">MNPNFLPVPICNREHYCEENTLYYPDKIISQELEKNPHFRYYASTNEIIYPEFEDKSEEESLCISREQIIFPKSGLTKELEWKYILLPLLALSYCSISTVVLSESTESTKEQDLKARASKQLERLAPYRRLNDNKQAISDEQWQLLENAAKDPEIRAFNEEKILEIYWLLPENVQKDIIEKVGGSREIIEMLANKKYMALMEDKDINKRSGSKRETYSHDGYETPTSGYPPQEYAEYAPEYGDQYGKPESSGSDSGSILKGSGSLIGGIAKGIIGGLVSASGSASKGSSSVSASSSQSSVQSSSNSGDKPKPRPEYGQVYSYGEKVFDVWDFKKAIVSTLMQAVKAISGGVIALKGQLLKGSGYLVSSKGKIISKTGDVITTLGRNIAKSAVQPRTESPHPTYLYDHPPPPISHEDIYEGPPPPGHEEYSGHHGYHENANYESSDIEDQAGLLIAKPTKPDNHDHHTVNLEIRKPAVTHPEDDYYGPPPELPHKDIENTVIPNYHFNQDDHKVNSNSPLPSSYDVMIQHSSNDQNGYDYPIYPPLAPSPPSNLHVSPFTIQQSIEYPPIHIQYSIPDEGNLHFPKSDTSSNDLSVYSSLSIDTNPKIESIKISAELPKLQSLANISKSPLLPYSYSMLQGPLKIPLLTPYWQNQGLIQPFTNFNMHGLYQRKNSGHRRRSINEFVHRIRLPRG</sequence>
<proteinExistence type="predicted"/>
<evidence type="ECO:0000256" key="1">
    <source>
        <dbReference type="SAM" id="MobiDB-lite"/>
    </source>
</evidence>
<reference evidence="2 3" key="1">
    <citation type="submission" date="2014-07" db="EMBL/GenBank/DDBJ databases">
        <title>Genomic and transcriptomic analysis on Apis cerana provide comprehensive insights into honey bee biology.</title>
        <authorList>
            <person name="Diao Q."/>
            <person name="Sun L."/>
            <person name="Zheng H."/>
            <person name="Zheng H."/>
            <person name="Xu S."/>
            <person name="Wang S."/>
            <person name="Zeng Z."/>
            <person name="Hu F."/>
            <person name="Su S."/>
            <person name="Wu J."/>
        </authorList>
    </citation>
    <scope>NUCLEOTIDE SEQUENCE [LARGE SCALE GENOMIC DNA]</scope>
    <source>
        <tissue evidence="2">Pupae without intestine</tissue>
    </source>
</reference>
<evidence type="ECO:0000313" key="3">
    <source>
        <dbReference type="Proteomes" id="UP000242457"/>
    </source>
</evidence>
<feature type="compositionally biased region" description="Basic and acidic residues" evidence="1">
    <location>
        <begin position="209"/>
        <end position="222"/>
    </location>
</feature>
<gene>
    <name evidence="2" type="ORF">APICC_01852</name>
</gene>
<keyword evidence="3" id="KW-1185">Reference proteome</keyword>
<name>A0A2A3E0H7_APICC</name>
<dbReference type="Proteomes" id="UP000242457">
    <property type="component" value="Unassembled WGS sequence"/>
</dbReference>
<feature type="region of interest" description="Disordered" evidence="1">
    <location>
        <begin position="209"/>
        <end position="234"/>
    </location>
</feature>
<accession>A0A2A3E0H7</accession>
<dbReference type="AlphaFoldDB" id="A0A2A3E0H7"/>
<protein>
    <submittedName>
        <fullName evidence="2">Uncharacterized protein</fullName>
    </submittedName>
</protein>
<organism evidence="2 3">
    <name type="scientific">Apis cerana cerana</name>
    <name type="common">Oriental honeybee</name>
    <dbReference type="NCBI Taxonomy" id="94128"/>
    <lineage>
        <taxon>Eukaryota</taxon>
        <taxon>Metazoa</taxon>
        <taxon>Ecdysozoa</taxon>
        <taxon>Arthropoda</taxon>
        <taxon>Hexapoda</taxon>
        <taxon>Insecta</taxon>
        <taxon>Pterygota</taxon>
        <taxon>Neoptera</taxon>
        <taxon>Endopterygota</taxon>
        <taxon>Hymenoptera</taxon>
        <taxon>Apocrita</taxon>
        <taxon>Aculeata</taxon>
        <taxon>Apoidea</taxon>
        <taxon>Anthophila</taxon>
        <taxon>Apidae</taxon>
        <taxon>Apis</taxon>
    </lineage>
</organism>
<dbReference type="STRING" id="94128.A0A2A3E0H7"/>